<dbReference type="Proteomes" id="UP001158297">
    <property type="component" value="Unassembled WGS sequence"/>
</dbReference>
<dbReference type="SUPFAM" id="SSF89447">
    <property type="entry name" value="AbrB/MazE/MraZ-like"/>
    <property type="match status" value="1"/>
</dbReference>
<name>A0AA42L952_9BURK</name>
<accession>A0AA42L952</accession>
<dbReference type="InterPro" id="IPR037914">
    <property type="entry name" value="SpoVT-AbrB_sf"/>
</dbReference>
<evidence type="ECO:0000313" key="2">
    <source>
        <dbReference type="Proteomes" id="UP001158297"/>
    </source>
</evidence>
<comment type="caution">
    <text evidence="1">The sequence shown here is derived from an EMBL/GenBank/DDBJ whole genome shotgun (WGS) entry which is preliminary data.</text>
</comment>
<dbReference type="Gene3D" id="2.10.260.10">
    <property type="match status" value="1"/>
</dbReference>
<dbReference type="EMBL" id="JAODZU010000054">
    <property type="protein sequence ID" value="MDH0365251.1"/>
    <property type="molecule type" value="Genomic_DNA"/>
</dbReference>
<sequence>MTTATLRAVGGSVMVSVPKQVLNHLGVTVGGGLDFRVVKGKVLVEKSGPSYSLEELIAKCDLSQAVSEDEKVWATMPDIGLEDYEYSEARGNLGS</sequence>
<gene>
    <name evidence="1" type="ORF">N7330_19775</name>
</gene>
<organism evidence="1 2">
    <name type="scientific">Comamonas aquatica</name>
    <dbReference type="NCBI Taxonomy" id="225991"/>
    <lineage>
        <taxon>Bacteria</taxon>
        <taxon>Pseudomonadati</taxon>
        <taxon>Pseudomonadota</taxon>
        <taxon>Betaproteobacteria</taxon>
        <taxon>Burkholderiales</taxon>
        <taxon>Comamonadaceae</taxon>
        <taxon>Comamonas</taxon>
    </lineage>
</organism>
<proteinExistence type="predicted"/>
<dbReference type="RefSeq" id="WP_279860763.1">
    <property type="nucleotide sequence ID" value="NZ_JAODZU010000054.1"/>
</dbReference>
<reference evidence="1" key="1">
    <citation type="submission" date="2022-09" db="EMBL/GenBank/DDBJ databases">
        <title>Intensive care unit water sources are persistently colonized with multi-drug resistant bacteria and are the site of extensive horizontal gene transfer of antibiotic resistance genes.</title>
        <authorList>
            <person name="Diorio-Toth L."/>
        </authorList>
    </citation>
    <scope>NUCLEOTIDE SEQUENCE</scope>
    <source>
        <strain evidence="1">GD04130</strain>
    </source>
</reference>
<evidence type="ECO:0000313" key="1">
    <source>
        <dbReference type="EMBL" id="MDH0365251.1"/>
    </source>
</evidence>
<dbReference type="AlphaFoldDB" id="A0AA42L952"/>
<protein>
    <recommendedName>
        <fullName evidence="3">SpoVT-AbrB domain-containing protein</fullName>
    </recommendedName>
</protein>
<evidence type="ECO:0008006" key="3">
    <source>
        <dbReference type="Google" id="ProtNLM"/>
    </source>
</evidence>